<dbReference type="Proteomes" id="UP001329825">
    <property type="component" value="Chromosome 6"/>
</dbReference>
<feature type="region of interest" description="Disordered" evidence="1">
    <location>
        <begin position="20"/>
        <end position="40"/>
    </location>
</feature>
<accession>A0ABZ1D2A3</accession>
<keyword evidence="3" id="KW-1185">Reference proteome</keyword>
<name>A0ABZ1D2A3_9TREE</name>
<evidence type="ECO:0000313" key="2">
    <source>
        <dbReference type="EMBL" id="WRT68153.1"/>
    </source>
</evidence>
<feature type="compositionally biased region" description="Basic and acidic residues" evidence="1">
    <location>
        <begin position="20"/>
        <end position="32"/>
    </location>
</feature>
<proteinExistence type="predicted"/>
<reference evidence="2 3" key="1">
    <citation type="submission" date="2024-01" db="EMBL/GenBank/DDBJ databases">
        <title>Comparative genomics of Cryptococcus and Kwoniella reveals pathogenesis evolution and contrasting modes of karyotype evolution via chromosome fusion or intercentromeric recombination.</title>
        <authorList>
            <person name="Coelho M.A."/>
            <person name="David-Palma M."/>
            <person name="Shea T."/>
            <person name="Bowers K."/>
            <person name="McGinley-Smith S."/>
            <person name="Mohammad A.W."/>
            <person name="Gnirke A."/>
            <person name="Yurkov A.M."/>
            <person name="Nowrousian M."/>
            <person name="Sun S."/>
            <person name="Cuomo C.A."/>
            <person name="Heitman J."/>
        </authorList>
    </citation>
    <scope>NUCLEOTIDE SEQUENCE [LARGE SCALE GENOMIC DNA]</scope>
    <source>
        <strain evidence="2">CBS 11374</strain>
    </source>
</reference>
<protein>
    <submittedName>
        <fullName evidence="2">Uncharacterized protein</fullName>
    </submittedName>
</protein>
<evidence type="ECO:0000313" key="3">
    <source>
        <dbReference type="Proteomes" id="UP001329825"/>
    </source>
</evidence>
<organism evidence="2 3">
    <name type="scientific">Kwoniella shivajii</name>
    <dbReference type="NCBI Taxonomy" id="564305"/>
    <lineage>
        <taxon>Eukaryota</taxon>
        <taxon>Fungi</taxon>
        <taxon>Dikarya</taxon>
        <taxon>Basidiomycota</taxon>
        <taxon>Agaricomycotina</taxon>
        <taxon>Tremellomycetes</taxon>
        <taxon>Tremellales</taxon>
        <taxon>Cryptococcaceae</taxon>
        <taxon>Kwoniella</taxon>
    </lineage>
</organism>
<dbReference type="RefSeq" id="XP_062792893.1">
    <property type="nucleotide sequence ID" value="XM_062936842.1"/>
</dbReference>
<dbReference type="EMBL" id="CP141886">
    <property type="protein sequence ID" value="WRT68153.1"/>
    <property type="molecule type" value="Genomic_DNA"/>
</dbReference>
<sequence length="185" mass="21032">MNEPMDIDLPLDEIIAKKRTEQRASKRIDRKINPYSRPQPITKQVVPSTAAIRDVKSGMSLSNLPIKTTYNVQSFPSVANPPLNPTPRNLERPCRELSAGIFSKDVTPAQIRDLIQSTVGPVQELRLDDKGIAWIRMLRWQGWEVYTFLNGEISDGTRRITVRVYPLPRIPLGSIGANYNRRKAR</sequence>
<evidence type="ECO:0000256" key="1">
    <source>
        <dbReference type="SAM" id="MobiDB-lite"/>
    </source>
</evidence>
<dbReference type="GeneID" id="87957259"/>
<gene>
    <name evidence="2" type="ORF">IL334_005128</name>
</gene>